<name>A0A158D5D7_9BURK</name>
<keyword evidence="8" id="KW-1185">Reference proteome</keyword>
<gene>
    <name evidence="7" type="ORF">AWB75_06213</name>
</gene>
<evidence type="ECO:0000313" key="7">
    <source>
        <dbReference type="EMBL" id="SAK89731.1"/>
    </source>
</evidence>
<dbReference type="InterPro" id="IPR006311">
    <property type="entry name" value="TAT_signal"/>
</dbReference>
<accession>A0A158D5D7</accession>
<dbReference type="EMBL" id="FCOF02000050">
    <property type="protein sequence ID" value="SAK89731.1"/>
    <property type="molecule type" value="Genomic_DNA"/>
</dbReference>
<keyword evidence="2" id="KW-0479">Metal-binding</keyword>
<dbReference type="InterPro" id="IPR046867">
    <property type="entry name" value="AldOxase/xan_DH_MoCoBD2"/>
</dbReference>
<dbReference type="InterPro" id="IPR036010">
    <property type="entry name" value="2Fe-2S_ferredoxin-like_sf"/>
</dbReference>
<organism evidence="7 8">
    <name type="scientific">Caballeronia catudaia</name>
    <dbReference type="NCBI Taxonomy" id="1777136"/>
    <lineage>
        <taxon>Bacteria</taxon>
        <taxon>Pseudomonadati</taxon>
        <taxon>Pseudomonadota</taxon>
        <taxon>Betaproteobacteria</taxon>
        <taxon>Burkholderiales</taxon>
        <taxon>Burkholderiaceae</taxon>
        <taxon>Caballeronia</taxon>
    </lineage>
</organism>
<dbReference type="InterPro" id="IPR012675">
    <property type="entry name" value="Beta-grasp_dom_sf"/>
</dbReference>
<dbReference type="InterPro" id="IPR037165">
    <property type="entry name" value="AldOxase/xan_DH_Mopterin-bd_sf"/>
</dbReference>
<keyword evidence="4" id="KW-0408">Iron</keyword>
<dbReference type="Pfam" id="PF20256">
    <property type="entry name" value="MoCoBD_2"/>
    <property type="match status" value="1"/>
</dbReference>
<protein>
    <submittedName>
        <fullName evidence="7">Aldehyde oxidase and xanthine dehydrogenase</fullName>
    </submittedName>
</protein>
<evidence type="ECO:0000256" key="1">
    <source>
        <dbReference type="ARBA" id="ARBA00022714"/>
    </source>
</evidence>
<comment type="caution">
    <text evidence="7">The sequence shown here is derived from an EMBL/GenBank/DDBJ whole genome shotgun (WGS) entry which is preliminary data.</text>
</comment>
<dbReference type="SUPFAM" id="SSF56003">
    <property type="entry name" value="Molybdenum cofactor-binding domain"/>
    <property type="match status" value="1"/>
</dbReference>
<feature type="domain" description="2Fe-2S ferredoxin-type" evidence="6">
    <location>
        <begin position="39"/>
        <end position="114"/>
    </location>
</feature>
<keyword evidence="1" id="KW-0001">2Fe-2S</keyword>
<keyword evidence="3" id="KW-0560">Oxidoreductase</keyword>
<dbReference type="InterPro" id="IPR001041">
    <property type="entry name" value="2Fe-2S_ferredoxin-type"/>
</dbReference>
<dbReference type="PANTHER" id="PTHR45331:SF2">
    <property type="entry name" value="OXIDOREDUCTASE WITH IRON-SULFUR SUBUNIT"/>
    <property type="match status" value="1"/>
</dbReference>
<keyword evidence="5" id="KW-0411">Iron-sulfur</keyword>
<dbReference type="InterPro" id="IPR052914">
    <property type="entry name" value="Aldehyde_Oxdr_Iron-Sulfur"/>
</dbReference>
<dbReference type="Proteomes" id="UP000054870">
    <property type="component" value="Unassembled WGS sequence"/>
</dbReference>
<dbReference type="PANTHER" id="PTHR45331">
    <property type="entry name" value="OXIDOREDUCTASE, IRON-SULPHUR BINDING SUBUNIT-RELATED-RELATED"/>
    <property type="match status" value="1"/>
</dbReference>
<dbReference type="CDD" id="cd00207">
    <property type="entry name" value="fer2"/>
    <property type="match status" value="1"/>
</dbReference>
<dbReference type="GO" id="GO:0051537">
    <property type="term" value="F:2 iron, 2 sulfur cluster binding"/>
    <property type="evidence" value="ECO:0007669"/>
    <property type="project" value="UniProtKB-KW"/>
</dbReference>
<dbReference type="GO" id="GO:0046872">
    <property type="term" value="F:metal ion binding"/>
    <property type="evidence" value="ECO:0007669"/>
    <property type="project" value="UniProtKB-KW"/>
</dbReference>
<evidence type="ECO:0000256" key="3">
    <source>
        <dbReference type="ARBA" id="ARBA00023002"/>
    </source>
</evidence>
<dbReference type="AlphaFoldDB" id="A0A158D5D7"/>
<dbReference type="PROSITE" id="PS51318">
    <property type="entry name" value="TAT"/>
    <property type="match status" value="1"/>
</dbReference>
<dbReference type="Gene3D" id="3.10.20.30">
    <property type="match status" value="1"/>
</dbReference>
<dbReference type="FunFam" id="3.10.20.30:FF:000020">
    <property type="entry name" value="Xanthine dehydrogenase iron-sulfur subunit"/>
    <property type="match status" value="1"/>
</dbReference>
<reference evidence="7" key="1">
    <citation type="submission" date="2016-01" db="EMBL/GenBank/DDBJ databases">
        <authorList>
            <person name="Peeters C."/>
        </authorList>
    </citation>
    <scope>NUCLEOTIDE SEQUENCE [LARGE SCALE GENOMIC DNA]</scope>
    <source>
        <strain evidence="7">LMG 29318</strain>
    </source>
</reference>
<evidence type="ECO:0000256" key="4">
    <source>
        <dbReference type="ARBA" id="ARBA00023004"/>
    </source>
</evidence>
<proteinExistence type="predicted"/>
<dbReference type="GO" id="GO:0016903">
    <property type="term" value="F:oxidoreductase activity, acting on the aldehyde or oxo group of donors"/>
    <property type="evidence" value="ECO:0007669"/>
    <property type="project" value="TreeGrafter"/>
</dbReference>
<evidence type="ECO:0000259" key="6">
    <source>
        <dbReference type="PROSITE" id="PS51085"/>
    </source>
</evidence>
<dbReference type="SUPFAM" id="SSF54292">
    <property type="entry name" value="2Fe-2S ferredoxin-like"/>
    <property type="match status" value="1"/>
</dbReference>
<sequence>MSPADAHSPDASDAAQKSSRRRFLQSAAAAAAVTAAPMMPVKLAINGHAYELQVEARTTLPDAVREYAGLTGTKKGSDRGQCGACTVIVSGRRINSCLTLAVMPRLSPKTAHSQLMGGIVWGVGSALFEKSEMDARYGRYTNANLAEYHVPVNADIGSLDIAFVEQPDPHINPLGARGIGEIGITGVAGALGNAVYHATGVRVRDLPITLDKVLPPTMT</sequence>
<dbReference type="Gene3D" id="3.30.365.10">
    <property type="entry name" value="Aldehyde oxidase/xanthine dehydrogenase, molybdopterin binding domain"/>
    <property type="match status" value="1"/>
</dbReference>
<evidence type="ECO:0000313" key="8">
    <source>
        <dbReference type="Proteomes" id="UP000054870"/>
    </source>
</evidence>
<evidence type="ECO:0000256" key="5">
    <source>
        <dbReference type="ARBA" id="ARBA00023014"/>
    </source>
</evidence>
<dbReference type="PROSITE" id="PS51085">
    <property type="entry name" value="2FE2S_FER_2"/>
    <property type="match status" value="1"/>
</dbReference>
<evidence type="ECO:0000256" key="2">
    <source>
        <dbReference type="ARBA" id="ARBA00022723"/>
    </source>
</evidence>